<feature type="transmembrane region" description="Helical" evidence="11">
    <location>
        <begin position="251"/>
        <end position="273"/>
    </location>
</feature>
<accession>A0AAD9NY02</accession>
<evidence type="ECO:0000256" key="1">
    <source>
        <dbReference type="ARBA" id="ARBA00004141"/>
    </source>
</evidence>
<evidence type="ECO:0000259" key="12">
    <source>
        <dbReference type="Pfam" id="PF23021"/>
    </source>
</evidence>
<feature type="transmembrane region" description="Helical" evidence="11">
    <location>
        <begin position="280"/>
        <end position="303"/>
    </location>
</feature>
<organism evidence="15 16">
    <name type="scientific">Ridgeia piscesae</name>
    <name type="common">Tubeworm</name>
    <dbReference type="NCBI Taxonomy" id="27915"/>
    <lineage>
        <taxon>Eukaryota</taxon>
        <taxon>Metazoa</taxon>
        <taxon>Spiralia</taxon>
        <taxon>Lophotrochozoa</taxon>
        <taxon>Annelida</taxon>
        <taxon>Polychaeta</taxon>
        <taxon>Sedentaria</taxon>
        <taxon>Canalipalpata</taxon>
        <taxon>Sabellida</taxon>
        <taxon>Siboglinidae</taxon>
        <taxon>Ridgeia</taxon>
    </lineage>
</organism>
<keyword evidence="4 11" id="KW-0472">Membrane</keyword>
<dbReference type="PANTHER" id="PTHR14859:SF1">
    <property type="entry name" value="PGAP2-INTERACTING PROTEIN"/>
    <property type="match status" value="1"/>
</dbReference>
<sequence length="729" mass="82098">MRNAKPTLSAGDSKDQNYEKSSSLIYSIGFRELYREAMLGYIFWSLFQAIGPMIWFYPLNELEISGYESFVVALFSPALAGIPTVRRALNNRWVVALLRLLTLASLASFQTSTTLHRLIVLAFGCFAMMLVFTASFWSGSQYQRTLSCWGFLLGLFAFICSRVWFVSFVPTWWDNKTNSAVIALGVIATIDKILAGDDISSGRRLEPTKPPNWLVTGAAFGSLLYLTHWIFGEASLLCRWTAKGYPSTGPAPYPWGMAVLVALWFGMTLAPCTHVTASRLWWLVGSGALVALYFLSTWLAFVGLSLQVFLEHICSGLLLAVYTMSIWPETLDRLTMCPPARTLVTAIAVYLFEILFSVWTVAYNFVPGGVYTREHTDYLVALVIGLLGLGVISNRAEIKKESYKSYSAFVLIGRKKMPHARVSTTFLVILVVGLVGFATRYPAQTFSHPPKVQPMADFTAAIWTYHFGYDNKGWPSLERSAQMLNKTGADVITLLESDASKPFLGNNDLGMWLGERLGMYVDFGVSTKDHTWGNLILSKYPIVKSTHHMLPSPEGELAPAITATINFTGHLIDFVVTHMGNDGDNLDRKVQAEFLSEELRKAENPAVFLGYVTSSPYSRDYKQLTGHGGVKDIDDTDTNRWCEYIMYKRLIRLGYARVSNGGLSDTELQMARFRIPEDPDNYKDHTKIVTDRSRVDRSVRFTKKFGSFRHGHNWEWKHKYHMSTPKYFI</sequence>
<feature type="transmembrane region" description="Helical" evidence="11">
    <location>
        <begin position="212"/>
        <end position="231"/>
    </location>
</feature>
<dbReference type="AlphaFoldDB" id="A0AAD9NY02"/>
<protein>
    <recommendedName>
        <fullName evidence="9">PGAP2-interacting protein</fullName>
    </recommendedName>
    <alternativeName>
        <fullName evidence="10">Cell wall biogenesis protein 43 C-terminal homolog</fullName>
    </alternativeName>
</protein>
<feature type="domain" description="PGAP2IP second transmembrane" evidence="12">
    <location>
        <begin position="211"/>
        <end position="396"/>
    </location>
</feature>
<evidence type="ECO:0000256" key="7">
    <source>
        <dbReference type="ARBA" id="ARBA00060979"/>
    </source>
</evidence>
<dbReference type="InterPro" id="IPR053912">
    <property type="entry name" value="PGAP2IP_TM_1nd"/>
</dbReference>
<comment type="caution">
    <text evidence="15">The sequence shown here is derived from an EMBL/GenBank/DDBJ whole genome shotgun (WGS) entry which is preliminary data.</text>
</comment>
<evidence type="ECO:0000256" key="2">
    <source>
        <dbReference type="ARBA" id="ARBA00022692"/>
    </source>
</evidence>
<feature type="transmembrane region" description="Helical" evidence="11">
    <location>
        <begin position="343"/>
        <end position="366"/>
    </location>
</feature>
<feature type="transmembrane region" description="Helical" evidence="11">
    <location>
        <begin position="419"/>
        <end position="438"/>
    </location>
</feature>
<feature type="transmembrane region" description="Helical" evidence="11">
    <location>
        <begin position="309"/>
        <end position="331"/>
    </location>
</feature>
<feature type="domain" description="PGAP2IP first transmembrane" evidence="13">
    <location>
        <begin position="41"/>
        <end position="187"/>
    </location>
</feature>
<keyword evidence="16" id="KW-1185">Reference proteome</keyword>
<dbReference type="GO" id="GO:0016020">
    <property type="term" value="C:membrane"/>
    <property type="evidence" value="ECO:0007669"/>
    <property type="project" value="UniProtKB-SubCell"/>
</dbReference>
<comment type="subunit">
    <text evidence="8">Interacts with PGAP2/FRAG1.</text>
</comment>
<evidence type="ECO:0000256" key="3">
    <source>
        <dbReference type="ARBA" id="ARBA00022989"/>
    </source>
</evidence>
<dbReference type="Pfam" id="PF23226">
    <property type="entry name" value="Exo_endo_phos_PGAP2IP"/>
    <property type="match status" value="1"/>
</dbReference>
<dbReference type="Pfam" id="PF23021">
    <property type="entry name" value="6TM_2nd_PGAP2IP"/>
    <property type="match status" value="1"/>
</dbReference>
<evidence type="ECO:0000313" key="15">
    <source>
        <dbReference type="EMBL" id="KAK2184530.1"/>
    </source>
</evidence>
<evidence type="ECO:0000256" key="9">
    <source>
        <dbReference type="ARBA" id="ARBA00070285"/>
    </source>
</evidence>
<dbReference type="Gene3D" id="3.60.10.10">
    <property type="entry name" value="Endonuclease/exonuclease/phosphatase"/>
    <property type="match status" value="1"/>
</dbReference>
<dbReference type="InterPro" id="IPR036691">
    <property type="entry name" value="Endo/exonu/phosph_ase_sf"/>
</dbReference>
<dbReference type="GO" id="GO:0005783">
    <property type="term" value="C:endoplasmic reticulum"/>
    <property type="evidence" value="ECO:0007669"/>
    <property type="project" value="TreeGrafter"/>
</dbReference>
<dbReference type="EMBL" id="JAODUO010000262">
    <property type="protein sequence ID" value="KAK2184530.1"/>
    <property type="molecule type" value="Genomic_DNA"/>
</dbReference>
<dbReference type="PANTHER" id="PTHR14859">
    <property type="entry name" value="CALCOFLUOR WHITE HYPERSENSITIVE PROTEIN PRECURSOR"/>
    <property type="match status" value="1"/>
</dbReference>
<evidence type="ECO:0000256" key="4">
    <source>
        <dbReference type="ARBA" id="ARBA00023136"/>
    </source>
</evidence>
<dbReference type="InterPro" id="IPR051916">
    <property type="entry name" value="GPI-anchor_lipid_remodeler"/>
</dbReference>
<gene>
    <name evidence="15" type="ORF">NP493_263g01005</name>
</gene>
<feature type="transmembrane region" description="Helical" evidence="11">
    <location>
        <begin position="118"/>
        <end position="137"/>
    </location>
</feature>
<dbReference type="InterPro" id="IPR057315">
    <property type="entry name" value="Exo_endo_phos_PGAP2IP_C"/>
</dbReference>
<evidence type="ECO:0000259" key="14">
    <source>
        <dbReference type="Pfam" id="PF23226"/>
    </source>
</evidence>
<proteinExistence type="inferred from homology"/>
<dbReference type="Proteomes" id="UP001209878">
    <property type="component" value="Unassembled WGS sequence"/>
</dbReference>
<feature type="transmembrane region" description="Helical" evidence="11">
    <location>
        <begin position="38"/>
        <end position="58"/>
    </location>
</feature>
<comment type="subcellular location">
    <subcellularLocation>
        <location evidence="1">Membrane</location>
        <topology evidence="1">Multi-pass membrane protein</topology>
    </subcellularLocation>
</comment>
<dbReference type="FunFam" id="3.60.10.10:FF:000021">
    <property type="entry name" value="PGAP2-interacting protein isoform A"/>
    <property type="match status" value="1"/>
</dbReference>
<keyword evidence="2 11" id="KW-0812">Transmembrane</keyword>
<reference evidence="15" key="1">
    <citation type="journal article" date="2023" name="Mol. Biol. Evol.">
        <title>Third-Generation Sequencing Reveals the Adaptive Role of the Epigenome in Three Deep-Sea Polychaetes.</title>
        <authorList>
            <person name="Perez M."/>
            <person name="Aroh O."/>
            <person name="Sun Y."/>
            <person name="Lan Y."/>
            <person name="Juniper S.K."/>
            <person name="Young C.R."/>
            <person name="Angers B."/>
            <person name="Qian P.Y."/>
        </authorList>
    </citation>
    <scope>NUCLEOTIDE SEQUENCE</scope>
    <source>
        <strain evidence="15">R07B-5</strain>
    </source>
</reference>
<dbReference type="InterPro" id="IPR053911">
    <property type="entry name" value="PGAP2IP_TM_2nd"/>
</dbReference>
<dbReference type="SUPFAM" id="SSF56219">
    <property type="entry name" value="DNase I-like"/>
    <property type="match status" value="1"/>
</dbReference>
<keyword evidence="5" id="KW-0325">Glycoprotein</keyword>
<evidence type="ECO:0000256" key="11">
    <source>
        <dbReference type="SAM" id="Phobius"/>
    </source>
</evidence>
<feature type="transmembrane region" description="Helical" evidence="11">
    <location>
        <begin position="179"/>
        <end position="200"/>
    </location>
</feature>
<feature type="transmembrane region" description="Helical" evidence="11">
    <location>
        <begin position="378"/>
        <end position="398"/>
    </location>
</feature>
<comment type="similarity">
    <text evidence="7">Belongs to the PGAP2IP family.</text>
</comment>
<feature type="domain" description="PGAP2IP C-terminal nuclease-like" evidence="14">
    <location>
        <begin position="457"/>
        <end position="682"/>
    </location>
</feature>
<feature type="transmembrane region" description="Helical" evidence="11">
    <location>
        <begin position="64"/>
        <end position="82"/>
    </location>
</feature>
<comment type="function">
    <text evidence="6">Involved in lipid remodeling during GPI-anchor maturation.</text>
</comment>
<evidence type="ECO:0000256" key="8">
    <source>
        <dbReference type="ARBA" id="ARBA00063490"/>
    </source>
</evidence>
<evidence type="ECO:0000259" key="13">
    <source>
        <dbReference type="Pfam" id="PF23022"/>
    </source>
</evidence>
<name>A0AAD9NY02_RIDPI</name>
<dbReference type="GO" id="GO:0006506">
    <property type="term" value="P:GPI anchor biosynthetic process"/>
    <property type="evidence" value="ECO:0007669"/>
    <property type="project" value="TreeGrafter"/>
</dbReference>
<evidence type="ECO:0000256" key="5">
    <source>
        <dbReference type="ARBA" id="ARBA00023180"/>
    </source>
</evidence>
<feature type="transmembrane region" description="Helical" evidence="11">
    <location>
        <begin position="149"/>
        <end position="173"/>
    </location>
</feature>
<keyword evidence="3 11" id="KW-1133">Transmembrane helix</keyword>
<evidence type="ECO:0000256" key="10">
    <source>
        <dbReference type="ARBA" id="ARBA00083370"/>
    </source>
</evidence>
<evidence type="ECO:0000256" key="6">
    <source>
        <dbReference type="ARBA" id="ARBA00058459"/>
    </source>
</evidence>
<evidence type="ECO:0000313" key="16">
    <source>
        <dbReference type="Proteomes" id="UP001209878"/>
    </source>
</evidence>
<feature type="transmembrane region" description="Helical" evidence="11">
    <location>
        <begin position="94"/>
        <end position="112"/>
    </location>
</feature>
<dbReference type="Pfam" id="PF23022">
    <property type="entry name" value="6TM_1st_PGAP2IP"/>
    <property type="match status" value="1"/>
</dbReference>